<proteinExistence type="predicted"/>
<evidence type="ECO:0000313" key="1">
    <source>
        <dbReference type="EMBL" id="KUM47159.1"/>
    </source>
</evidence>
<keyword evidence="1" id="KW-0496">Mitochondrion</keyword>
<geneLocation type="mitochondrion" evidence="1"/>
<gene>
    <name evidence="1" type="ORF">ABT39_MTgene6165</name>
</gene>
<sequence length="91" mass="10334">MDQLKLLLGKLGLQLLNTATHKEWFACASDLFGQRLALVGYSLLLRVPFYAYRGVPVPPLYVVSFLSYHTYQKSGFFHKPSSLKLLSYPLP</sequence>
<organism evidence="1">
    <name type="scientific">Picea glauca</name>
    <name type="common">White spruce</name>
    <name type="synonym">Pinus glauca</name>
    <dbReference type="NCBI Taxonomy" id="3330"/>
    <lineage>
        <taxon>Eukaryota</taxon>
        <taxon>Viridiplantae</taxon>
        <taxon>Streptophyta</taxon>
        <taxon>Embryophyta</taxon>
        <taxon>Tracheophyta</taxon>
        <taxon>Spermatophyta</taxon>
        <taxon>Pinopsida</taxon>
        <taxon>Pinidae</taxon>
        <taxon>Conifers I</taxon>
        <taxon>Pinales</taxon>
        <taxon>Pinaceae</taxon>
        <taxon>Picea</taxon>
    </lineage>
</organism>
<name>A0A101LXH4_PICGL</name>
<comment type="caution">
    <text evidence="1">The sequence shown here is derived from an EMBL/GenBank/DDBJ whole genome shotgun (WGS) entry which is preliminary data.</text>
</comment>
<dbReference type="EMBL" id="LKAM01000008">
    <property type="protein sequence ID" value="KUM47159.1"/>
    <property type="molecule type" value="Genomic_DNA"/>
</dbReference>
<reference evidence="1" key="1">
    <citation type="journal article" date="2015" name="Genome Biol. Evol.">
        <title>Organellar Genomes of White Spruce (Picea glauca): Assembly and Annotation.</title>
        <authorList>
            <person name="Jackman S.D."/>
            <person name="Warren R.L."/>
            <person name="Gibb E.A."/>
            <person name="Vandervalk B.P."/>
            <person name="Mohamadi H."/>
            <person name="Chu J."/>
            <person name="Raymond A."/>
            <person name="Pleasance S."/>
            <person name="Coope R."/>
            <person name="Wildung M.R."/>
            <person name="Ritland C.E."/>
            <person name="Bousquet J."/>
            <person name="Jones S.J."/>
            <person name="Bohlmann J."/>
            <person name="Birol I."/>
        </authorList>
    </citation>
    <scope>NUCLEOTIDE SEQUENCE [LARGE SCALE GENOMIC DNA]</scope>
    <source>
        <tissue evidence="1">Flushing bud</tissue>
    </source>
</reference>
<accession>A0A101LXH4</accession>
<protein>
    <submittedName>
        <fullName evidence="1">Uncharacterized protein</fullName>
    </submittedName>
</protein>
<dbReference type="AlphaFoldDB" id="A0A101LXH4"/>